<evidence type="ECO:0000256" key="4">
    <source>
        <dbReference type="SAM" id="Phobius"/>
    </source>
</evidence>
<feature type="transmembrane region" description="Helical" evidence="4">
    <location>
        <begin position="6"/>
        <end position="25"/>
    </location>
</feature>
<name>A0ABW0LLJ2_9BACI</name>
<comment type="caution">
    <text evidence="5">The sequence shown here is derived from an EMBL/GenBank/DDBJ whole genome shotgun (WGS) entry which is preliminary data.</text>
</comment>
<accession>A0ABW0LLJ2</accession>
<dbReference type="Pfam" id="PF01547">
    <property type="entry name" value="SBP_bac_1"/>
    <property type="match status" value="1"/>
</dbReference>
<evidence type="ECO:0000256" key="3">
    <source>
        <dbReference type="ARBA" id="ARBA00022729"/>
    </source>
</evidence>
<dbReference type="PANTHER" id="PTHR30061:SF50">
    <property type="entry name" value="MALTOSE_MALTODEXTRIN-BINDING PERIPLASMIC PROTEIN"/>
    <property type="match status" value="1"/>
</dbReference>
<dbReference type="EMBL" id="JBHSMC010000016">
    <property type="protein sequence ID" value="MFC5465696.1"/>
    <property type="molecule type" value="Genomic_DNA"/>
</dbReference>
<dbReference type="PROSITE" id="PS01037">
    <property type="entry name" value="SBP_BACTERIAL_1"/>
    <property type="match status" value="1"/>
</dbReference>
<evidence type="ECO:0000313" key="6">
    <source>
        <dbReference type="Proteomes" id="UP001596147"/>
    </source>
</evidence>
<evidence type="ECO:0000256" key="1">
    <source>
        <dbReference type="ARBA" id="ARBA00008520"/>
    </source>
</evidence>
<reference evidence="6" key="1">
    <citation type="journal article" date="2019" name="Int. J. Syst. Evol. Microbiol.">
        <title>The Global Catalogue of Microorganisms (GCM) 10K type strain sequencing project: providing services to taxonomists for standard genome sequencing and annotation.</title>
        <authorList>
            <consortium name="The Broad Institute Genomics Platform"/>
            <consortium name="The Broad Institute Genome Sequencing Center for Infectious Disease"/>
            <person name="Wu L."/>
            <person name="Ma J."/>
        </authorList>
    </citation>
    <scope>NUCLEOTIDE SEQUENCE [LARGE SCALE GENOMIC DNA]</scope>
    <source>
        <strain evidence="6">CGMCC 1.12237</strain>
    </source>
</reference>
<dbReference type="CDD" id="cd13585">
    <property type="entry name" value="PBP2_TMBP_like"/>
    <property type="match status" value="1"/>
</dbReference>
<dbReference type="InterPro" id="IPR006061">
    <property type="entry name" value="SBP_1_CS"/>
</dbReference>
<keyword evidence="4" id="KW-0472">Membrane</keyword>
<keyword evidence="2" id="KW-0813">Transport</keyword>
<dbReference type="InterPro" id="IPR006059">
    <property type="entry name" value="SBP"/>
</dbReference>
<protein>
    <submittedName>
        <fullName evidence="5">ABC transporter substrate-binding protein</fullName>
    </submittedName>
</protein>
<proteinExistence type="inferred from homology"/>
<dbReference type="Proteomes" id="UP001596147">
    <property type="component" value="Unassembled WGS sequence"/>
</dbReference>
<evidence type="ECO:0000313" key="5">
    <source>
        <dbReference type="EMBL" id="MFC5465696.1"/>
    </source>
</evidence>
<dbReference type="RefSeq" id="WP_382352532.1">
    <property type="nucleotide sequence ID" value="NZ_JBHSMC010000016.1"/>
</dbReference>
<gene>
    <name evidence="5" type="ORF">ACFPM4_13165</name>
</gene>
<keyword evidence="4" id="KW-1133">Transmembrane helix</keyword>
<dbReference type="PANTHER" id="PTHR30061">
    <property type="entry name" value="MALTOSE-BINDING PERIPLASMIC PROTEIN"/>
    <property type="match status" value="1"/>
</dbReference>
<organism evidence="5 6">
    <name type="scientific">Lederbergia graminis</name>
    <dbReference type="NCBI Taxonomy" id="735518"/>
    <lineage>
        <taxon>Bacteria</taxon>
        <taxon>Bacillati</taxon>
        <taxon>Bacillota</taxon>
        <taxon>Bacilli</taxon>
        <taxon>Bacillales</taxon>
        <taxon>Bacillaceae</taxon>
        <taxon>Lederbergia</taxon>
    </lineage>
</organism>
<keyword evidence="6" id="KW-1185">Reference proteome</keyword>
<comment type="similarity">
    <text evidence="1">Belongs to the bacterial solute-binding protein 1 family.</text>
</comment>
<sequence>MKNRWILIITISISITGVILFYMVINSDKEPYKVKEVGEYTELTFMRNLGNEAENRAYEMLISAFEEAHPDIKIHMEAVEYNDYEIRLRTEFATGNPPDILTIDSPTLALYVNAGSLLPLDKYMNEDGDINDFPKSIMNGLSYNGELYLVPIVESSIALFYNMHIFREAGIPFPSKDPDDPLTWEEILDIAIQVKNSNNDLYGIDPAQGFSDGESPAYFKMPILWQFGADILSPNGTTASGYLDSKEAITALQFYQDLYNKYEVAAVELPAHSFETGQLAMTVLGSWILSDLANNQPDFKLGRDYGIAPLPKGKYQVTPNGGWALGISSETNYPDEAWQFIKFMTSFESAKTYVEVTGDLPARYSVVENFPELNEYPKNIFIHQFQNNSKSRPVTPVYPVISDNIKKLFENVGIGNRDVVDSVKEAVENINTSISLYQKP</sequence>
<keyword evidence="4" id="KW-0812">Transmembrane</keyword>
<evidence type="ECO:0000256" key="2">
    <source>
        <dbReference type="ARBA" id="ARBA00022448"/>
    </source>
</evidence>
<keyword evidence="3" id="KW-0732">Signal</keyword>
<dbReference type="Gene3D" id="3.40.190.10">
    <property type="entry name" value="Periplasmic binding protein-like II"/>
    <property type="match status" value="2"/>
</dbReference>
<dbReference type="SUPFAM" id="SSF53850">
    <property type="entry name" value="Periplasmic binding protein-like II"/>
    <property type="match status" value="1"/>
</dbReference>